<dbReference type="WBParaSite" id="Bm10500a.1">
    <property type="protein sequence ID" value="Bm10500a.1"/>
    <property type="gene ID" value="WBGene00230761"/>
</dbReference>
<dbReference type="PANTHER" id="PTHR16089:SF28">
    <property type="entry name" value="REST COREPRESSOR"/>
    <property type="match status" value="1"/>
</dbReference>
<keyword evidence="6" id="KW-0805">Transcription regulation</keyword>
<dbReference type="Pfam" id="PF00249">
    <property type="entry name" value="Myb_DNA-binding"/>
    <property type="match status" value="1"/>
</dbReference>
<evidence type="ECO:0000313" key="15">
    <source>
        <dbReference type="Proteomes" id="UP000006672"/>
    </source>
</evidence>
<dbReference type="GO" id="GO:0003677">
    <property type="term" value="F:DNA binding"/>
    <property type="evidence" value="ECO:0007669"/>
    <property type="project" value="UniProtKB-KW"/>
</dbReference>
<dbReference type="SMART" id="SM01189">
    <property type="entry name" value="ELM2"/>
    <property type="match status" value="1"/>
</dbReference>
<evidence type="ECO:0000256" key="9">
    <source>
        <dbReference type="ARBA" id="ARBA00023242"/>
    </source>
</evidence>
<evidence type="ECO:0000256" key="3">
    <source>
        <dbReference type="ARBA" id="ARBA00022723"/>
    </source>
</evidence>
<feature type="compositionally biased region" description="Acidic residues" evidence="10">
    <location>
        <begin position="30"/>
        <end position="46"/>
    </location>
</feature>
<evidence type="ECO:0000256" key="8">
    <source>
        <dbReference type="ARBA" id="ARBA00023163"/>
    </source>
</evidence>
<keyword evidence="9" id="KW-0539">Nucleus</keyword>
<dbReference type="Gene3D" id="4.10.1240.50">
    <property type="match status" value="1"/>
</dbReference>
<reference evidence="16" key="4">
    <citation type="submission" date="2019-12" db="UniProtKB">
        <authorList>
            <consortium name="WormBaseParasite"/>
        </authorList>
    </citation>
    <scope>IDENTIFICATION</scope>
</reference>
<evidence type="ECO:0000259" key="11">
    <source>
        <dbReference type="PROSITE" id="PS51156"/>
    </source>
</evidence>
<evidence type="ECO:0000313" key="13">
    <source>
        <dbReference type="EMBL" id="CDP98359.2"/>
    </source>
</evidence>
<dbReference type="PROSITE" id="PS51156">
    <property type="entry name" value="ELM2"/>
    <property type="match status" value="1"/>
</dbReference>
<dbReference type="Gene3D" id="1.20.58.1880">
    <property type="match status" value="1"/>
</dbReference>
<feature type="domain" description="ELM2" evidence="11">
    <location>
        <begin position="96"/>
        <end position="179"/>
    </location>
</feature>
<evidence type="ECO:0000259" key="12">
    <source>
        <dbReference type="PROSITE" id="PS51293"/>
    </source>
</evidence>
<feature type="domain" description="SANT" evidence="12">
    <location>
        <begin position="180"/>
        <end position="231"/>
    </location>
</feature>
<proteinExistence type="predicted"/>
<dbReference type="SMART" id="SM00717">
    <property type="entry name" value="SANT"/>
    <property type="match status" value="2"/>
</dbReference>
<keyword evidence="5" id="KW-0862">Zinc</keyword>
<dbReference type="GO" id="GO:0005667">
    <property type="term" value="C:transcription regulator complex"/>
    <property type="evidence" value="ECO:0007669"/>
    <property type="project" value="TreeGrafter"/>
</dbReference>
<dbReference type="GO" id="GO:0000118">
    <property type="term" value="C:histone deacetylase complex"/>
    <property type="evidence" value="ECO:0007669"/>
    <property type="project" value="TreeGrafter"/>
</dbReference>
<keyword evidence="3" id="KW-0479">Metal-binding</keyword>
<evidence type="ECO:0000256" key="4">
    <source>
        <dbReference type="ARBA" id="ARBA00022771"/>
    </source>
</evidence>
<dbReference type="InterPro" id="IPR000949">
    <property type="entry name" value="ELM2_dom"/>
</dbReference>
<dbReference type="FunFam" id="1.10.10.60:FF:000012">
    <property type="entry name" value="Metastasis-associated 1 family, member 3"/>
    <property type="match status" value="1"/>
</dbReference>
<dbReference type="GO" id="GO:0006357">
    <property type="term" value="P:regulation of transcription by RNA polymerase II"/>
    <property type="evidence" value="ECO:0007669"/>
    <property type="project" value="TreeGrafter"/>
</dbReference>
<dbReference type="Proteomes" id="UP000006672">
    <property type="component" value="Unassembled WGS sequence"/>
</dbReference>
<evidence type="ECO:0000256" key="2">
    <source>
        <dbReference type="ARBA" id="ARBA00022491"/>
    </source>
</evidence>
<dbReference type="Pfam" id="PF01448">
    <property type="entry name" value="ELM2"/>
    <property type="match status" value="1"/>
</dbReference>
<dbReference type="InterPro" id="IPR001005">
    <property type="entry name" value="SANT/Myb"/>
</dbReference>
<name>A0A0J9XYE0_BRUMA</name>
<dbReference type="FunCoup" id="A0A0J9XYE0">
    <property type="interactions" value="912"/>
</dbReference>
<accession>A0A4E9FPR3</accession>
<evidence type="ECO:0000256" key="10">
    <source>
        <dbReference type="SAM" id="MobiDB-lite"/>
    </source>
</evidence>
<dbReference type="KEGG" id="bmy:BM_BM10500"/>
<dbReference type="GeneID" id="6101790"/>
<reference evidence="13" key="2">
    <citation type="submission" date="2012-12" db="EMBL/GenBank/DDBJ databases">
        <authorList>
            <person name="Gao Y.W."/>
            <person name="Fan S.T."/>
            <person name="Sun H.T."/>
            <person name="Wang Z."/>
            <person name="Gao X.L."/>
            <person name="Li Y.G."/>
            <person name="Wang T.C."/>
            <person name="Zhang K."/>
            <person name="Xu W.W."/>
            <person name="Yu Z.J."/>
            <person name="Xia X.Z."/>
        </authorList>
    </citation>
    <scope>NUCLEOTIDE SEQUENCE</scope>
    <source>
        <strain evidence="13">FR3</strain>
    </source>
</reference>
<evidence type="ECO:0000256" key="5">
    <source>
        <dbReference type="ARBA" id="ARBA00022833"/>
    </source>
</evidence>
<dbReference type="OrthoDB" id="10064338at2759"/>
<keyword evidence="2" id="KW-0678">Repressor</keyword>
<dbReference type="PROSITE" id="PS51293">
    <property type="entry name" value="SANT"/>
    <property type="match status" value="2"/>
</dbReference>
<keyword evidence="4" id="KW-0863">Zinc-finger</keyword>
<evidence type="ECO:0000313" key="16">
    <source>
        <dbReference type="WBParaSite" id="Bm10500a.1"/>
    </source>
</evidence>
<dbReference type="EMBL" id="CAAKNF010000195">
    <property type="protein sequence ID" value="VIO99044.1"/>
    <property type="molecule type" value="Genomic_DNA"/>
</dbReference>
<keyword evidence="8" id="KW-0804">Transcription</keyword>
<evidence type="ECO:0000256" key="7">
    <source>
        <dbReference type="ARBA" id="ARBA00023125"/>
    </source>
</evidence>
<feature type="region of interest" description="Disordered" evidence="10">
    <location>
        <begin position="1"/>
        <end position="78"/>
    </location>
</feature>
<evidence type="ECO:0000256" key="1">
    <source>
        <dbReference type="ARBA" id="ARBA00004123"/>
    </source>
</evidence>
<comment type="subcellular location">
    <subcellularLocation>
        <location evidence="1">Nucleus</location>
    </subcellularLocation>
</comment>
<dbReference type="RefSeq" id="XP_042938145.1">
    <property type="nucleotide sequence ID" value="XM_043082211.1"/>
</dbReference>
<dbReference type="STRING" id="6279.A0A0J9XYE0"/>
<dbReference type="PANTHER" id="PTHR16089">
    <property type="entry name" value="REST COREPRESSOR COREST PROTEIN-RELATED"/>
    <property type="match status" value="1"/>
</dbReference>
<dbReference type="Gene3D" id="1.10.10.60">
    <property type="entry name" value="Homeodomain-like"/>
    <property type="match status" value="1"/>
</dbReference>
<dbReference type="GO" id="GO:0008270">
    <property type="term" value="F:zinc ion binding"/>
    <property type="evidence" value="ECO:0007669"/>
    <property type="project" value="UniProtKB-KW"/>
</dbReference>
<evidence type="ECO:0000256" key="6">
    <source>
        <dbReference type="ARBA" id="ARBA00023015"/>
    </source>
</evidence>
<evidence type="ECO:0000313" key="14">
    <source>
        <dbReference type="EMBL" id="VIO99044.1"/>
    </source>
</evidence>
<keyword evidence="15" id="KW-1185">Reference proteome</keyword>
<reference evidence="13 15" key="1">
    <citation type="journal article" date="2007" name="Science">
        <title>Draft genome of the filarial nematode parasite Brugia malayi.</title>
        <authorList>
            <person name="Ghedin E."/>
            <person name="Wang S."/>
            <person name="Spiro D."/>
            <person name="Caler E."/>
            <person name="Zhao Q."/>
            <person name="Crabtree J."/>
            <person name="Allen J.E."/>
            <person name="Delcher A.L."/>
            <person name="Guiliano D.B."/>
            <person name="Miranda-Saavedra D."/>
            <person name="Angiuoli S.V."/>
            <person name="Creasy T."/>
            <person name="Amedeo P."/>
            <person name="Haas B."/>
            <person name="El-Sayed N.M."/>
            <person name="Wortman J.R."/>
            <person name="Feldblyum T."/>
            <person name="Tallon L."/>
            <person name="Schatz M."/>
            <person name="Shumway M."/>
            <person name="Koo H."/>
            <person name="Salzberg S.L."/>
            <person name="Schobel S."/>
            <person name="Pertea M."/>
            <person name="Pop M."/>
            <person name="White O."/>
            <person name="Barton G.J."/>
            <person name="Carlow C.K."/>
            <person name="Crawford M.J."/>
            <person name="Daub J."/>
            <person name="Dimmic M.W."/>
            <person name="Estes C.F."/>
            <person name="Foster J.M."/>
            <person name="Ganatra M."/>
            <person name="Gregory W.F."/>
            <person name="Johnson N.M."/>
            <person name="Jin J."/>
            <person name="Komuniecki R."/>
            <person name="Korf I."/>
            <person name="Kumar S."/>
            <person name="Laney S."/>
            <person name="Li B.W."/>
            <person name="Li W."/>
            <person name="Lindblom T.H."/>
            <person name="Lustigman S."/>
            <person name="Ma D."/>
            <person name="Maina C.V."/>
            <person name="Martin D.M."/>
            <person name="McCarter J.P."/>
            <person name="McReynolds L."/>
            <person name="Mitreva M."/>
            <person name="Nutman T.B."/>
            <person name="Parkinson J."/>
            <person name="Peregrin-Alvarez J.M."/>
            <person name="Poole C."/>
            <person name="Ren Q."/>
            <person name="Saunders L."/>
            <person name="Sluder A.E."/>
            <person name="Smith K."/>
            <person name="Stanke M."/>
            <person name="Unnasch T.R."/>
            <person name="Ware J."/>
            <person name="Wei A.D."/>
            <person name="Weil G."/>
            <person name="Williams D.J."/>
            <person name="Zhang Y."/>
            <person name="Williams S.A."/>
            <person name="Fraser-Liggett C."/>
            <person name="Slatko B."/>
            <person name="Blaxter M.L."/>
            <person name="Scott A.L."/>
        </authorList>
    </citation>
    <scope>NUCLEOTIDE SEQUENCE</scope>
    <source>
        <strain evidence="13 15">FR3</strain>
    </source>
</reference>
<feature type="compositionally biased region" description="Basic and acidic residues" evidence="10">
    <location>
        <begin position="9"/>
        <end position="29"/>
    </location>
</feature>
<reference evidence="14" key="3">
    <citation type="submission" date="2019-04" db="EMBL/GenBank/DDBJ databases">
        <authorList>
            <person name="Howe K."/>
            <person name="Paulini M."/>
            <person name="Williams G."/>
        </authorList>
    </citation>
    <scope>NUCLEOTIDE SEQUENCE [LARGE SCALE GENOMIC DNA]</scope>
    <source>
        <strain evidence="14">FR3</strain>
    </source>
</reference>
<dbReference type="InterPro" id="IPR017884">
    <property type="entry name" value="SANT_dom"/>
</dbReference>
<feature type="compositionally biased region" description="Polar residues" evidence="10">
    <location>
        <begin position="47"/>
        <end position="56"/>
    </location>
</feature>
<feature type="compositionally biased region" description="Acidic residues" evidence="10">
    <location>
        <begin position="59"/>
        <end position="70"/>
    </location>
</feature>
<keyword evidence="7 14" id="KW-0238">DNA-binding</keyword>
<organism evidence="13">
    <name type="scientific">Brugia malayi</name>
    <name type="common">Filarial nematode worm</name>
    <dbReference type="NCBI Taxonomy" id="6279"/>
    <lineage>
        <taxon>Eukaryota</taxon>
        <taxon>Metazoa</taxon>
        <taxon>Ecdysozoa</taxon>
        <taxon>Nematoda</taxon>
        <taxon>Chromadorea</taxon>
        <taxon>Rhabditida</taxon>
        <taxon>Spirurina</taxon>
        <taxon>Spiruromorpha</taxon>
        <taxon>Filarioidea</taxon>
        <taxon>Onchocercidae</taxon>
        <taxon>Brugia</taxon>
    </lineage>
</organism>
<dbReference type="AlphaFoldDB" id="A0A0J9XYE0"/>
<dbReference type="SUPFAM" id="SSF46689">
    <property type="entry name" value="Homeodomain-like"/>
    <property type="match status" value="2"/>
</dbReference>
<accession>A0A0J9XYE0</accession>
<protein>
    <submittedName>
        <fullName evidence="13">Bm10500</fullName>
    </submittedName>
    <submittedName>
        <fullName evidence="14">Myb-like DNA-binding domain containing protein</fullName>
    </submittedName>
    <submittedName>
        <fullName evidence="16">SANT domain-containing protein</fullName>
    </submittedName>
</protein>
<dbReference type="CTD" id="6101790"/>
<feature type="domain" description="SANT" evidence="12">
    <location>
        <begin position="423"/>
        <end position="474"/>
    </location>
</feature>
<dbReference type="InterPro" id="IPR009057">
    <property type="entry name" value="Homeodomain-like_sf"/>
</dbReference>
<dbReference type="InterPro" id="IPR051066">
    <property type="entry name" value="Trans_reg/Corepressor"/>
</dbReference>
<gene>
    <name evidence="13 14 16" type="ORF">Bm10500</name>
    <name evidence="14" type="ORF">BM_BM10500</name>
    <name evidence="13" type="ORF">BM_Bm10500</name>
</gene>
<dbReference type="GO" id="GO:0003714">
    <property type="term" value="F:transcription corepressor activity"/>
    <property type="evidence" value="ECO:0007669"/>
    <property type="project" value="TreeGrafter"/>
</dbReference>
<sequence length="509" mass="59540">MKPNGNAKVKLDIGQEVKEGSEQLLRQDNDEVDVGDENIIDEENSDQAELQRTPRSSGDDEDMIVIEEDAPGPSDSNRSVLFYGADHAAFHLPTNLEIREGVDYQCPVQDWTTEDDYYDDTERETCVWRPTDLLEVADINDYLSIALSSFNIEQDRAMFILQSSDYNIEEAKHQLAKRRIKKEPWNEEDTAIFKQALQTYGKHFNKIKQLLPHKSIKEIINFYYDNKKKLNFRSIIDAYLEEHNPESSSEDGDIDAIEKQSTRCYNCGQILNLRQMGDIKLCNPCFIHFRNYHRHRLCLKTMNFVVNANAEETIKCSKGIAEVVERFVEFATEEEVTAQSSSSSMKGVTEVDDDDLQIVSIIRPPEMRYIRILKQLEREEMLARGNCVRLEHILRIQFEKELNENLERYRISRLPSATSGRPRRSPSWSYKEKWQALFAFQRYGKDFDTIAEVLESKTPDMVKAFYYEMREQIDDMISKTSEYYRRLSETYDFKRKVEVDTSNEIIDIE</sequence>
<dbReference type="EMBL" id="LN856998">
    <property type="protein sequence ID" value="CDP98359.2"/>
    <property type="molecule type" value="Genomic_DNA"/>
</dbReference>